<feature type="binding site" evidence="6">
    <location>
        <position position="100"/>
    </location>
    <ligand>
        <name>ATP</name>
        <dbReference type="ChEBI" id="CHEBI:30616"/>
    </ligand>
</feature>
<dbReference type="GO" id="GO:0042709">
    <property type="term" value="C:succinate-CoA ligase complex"/>
    <property type="evidence" value="ECO:0007669"/>
    <property type="project" value="TreeGrafter"/>
</dbReference>
<accession>A0A9Y1BKK3</accession>
<sequence length="380" mass="41988">MGMLYEYEAKELFRKHGIPTPANKLYENKESIDEFVKEINQKTFMAKGQALAGGRGKAGLIKKVSAEEAEDYIKSIIGKDHKGKPIQQVMLEEPMTIAKEYYLAIMINNATGNYHVLSSSMGGVDIESVAKEHPEAIFRQDLPIDFEPLPYQFVDLGKKLGFQGRVLNQFTNIMVKMFSMAISKDLTLVEINPLILTEDNKLIAADAKVVVDKNAYYRNKDLAQLKSQIDQYTELELEATEAGISYVELDGEIGIIACGAGLSMATCDLLEYYGSSPANFLDVGGGADREKVHKALDILSREKIKGIFINVFGGITRCDEVAHGIISAKEELNIDVPMVIRLIGTNDKEGIKILEENGFHAFGEMKPAAKKIVELIKGGN</sequence>
<dbReference type="PIRSF" id="PIRSF001554">
    <property type="entry name" value="SucCS_beta"/>
    <property type="match status" value="1"/>
</dbReference>
<dbReference type="Proteomes" id="UP001201020">
    <property type="component" value="Chromosome"/>
</dbReference>
<dbReference type="EMBL" id="CP084166">
    <property type="protein sequence ID" value="UJG40472.1"/>
    <property type="molecule type" value="Genomic_DNA"/>
</dbReference>
<comment type="pathway">
    <text evidence="6">Carbohydrate metabolism; tricarboxylic acid cycle; succinate from succinyl-CoA (ligase route): step 1/1.</text>
</comment>
<feature type="binding site" evidence="6">
    <location>
        <begin position="54"/>
        <end position="56"/>
    </location>
    <ligand>
        <name>ATP</name>
        <dbReference type="ChEBI" id="CHEBI:30616"/>
    </ligand>
</feature>
<evidence type="ECO:0000256" key="1">
    <source>
        <dbReference type="ARBA" id="ARBA00022532"/>
    </source>
</evidence>
<dbReference type="PROSITE" id="PS50975">
    <property type="entry name" value="ATP_GRASP"/>
    <property type="match status" value="1"/>
</dbReference>
<evidence type="ECO:0000259" key="8">
    <source>
        <dbReference type="PROSITE" id="PS50975"/>
    </source>
</evidence>
<dbReference type="Pfam" id="PF08442">
    <property type="entry name" value="ATP-grasp_2"/>
    <property type="match status" value="1"/>
</dbReference>
<protein>
    <recommendedName>
        <fullName evidence="6">Succinate--CoA ligase [ADP-forming] subunit beta</fullName>
        <ecNumber evidence="6">6.2.1.5</ecNumber>
    </recommendedName>
    <alternativeName>
        <fullName evidence="6">Succinyl-CoA synthetase subunit beta</fullName>
        <shortName evidence="6">SCS-beta</shortName>
    </alternativeName>
</protein>
<dbReference type="InterPro" id="IPR011761">
    <property type="entry name" value="ATP-grasp"/>
</dbReference>
<dbReference type="FunFam" id="3.30.470.20:FF:000002">
    <property type="entry name" value="Succinate--CoA ligase [ADP-forming] subunit beta"/>
    <property type="match status" value="1"/>
</dbReference>
<feature type="binding site" evidence="6">
    <location>
        <position position="47"/>
    </location>
    <ligand>
        <name>ATP</name>
        <dbReference type="ChEBI" id="CHEBI:30616"/>
    </ligand>
</feature>
<dbReference type="GO" id="GO:0005524">
    <property type="term" value="F:ATP binding"/>
    <property type="evidence" value="ECO:0007669"/>
    <property type="project" value="UniProtKB-UniRule"/>
</dbReference>
<dbReference type="InterPro" id="IPR013815">
    <property type="entry name" value="ATP_grasp_subdomain_1"/>
</dbReference>
<evidence type="ECO:0000256" key="4">
    <source>
        <dbReference type="ARBA" id="ARBA00022741"/>
    </source>
</evidence>
<comment type="caution">
    <text evidence="6">Lacks conserved residue(s) required for the propagation of feature annotation.</text>
</comment>
<comment type="cofactor">
    <cofactor evidence="6">
        <name>Mg(2+)</name>
        <dbReference type="ChEBI" id="CHEBI:18420"/>
    </cofactor>
    <text evidence="6">Binds 1 Mg(2+) ion per subunit.</text>
</comment>
<dbReference type="InterPro" id="IPR005811">
    <property type="entry name" value="SUCC_ACL_C"/>
</dbReference>
<dbReference type="NCBIfam" id="NF001913">
    <property type="entry name" value="PRK00696.1"/>
    <property type="match status" value="1"/>
</dbReference>
<dbReference type="NCBIfam" id="TIGR01016">
    <property type="entry name" value="sucCoAbeta"/>
    <property type="match status" value="1"/>
</dbReference>
<dbReference type="GO" id="GO:0006099">
    <property type="term" value="P:tricarboxylic acid cycle"/>
    <property type="evidence" value="ECO:0007669"/>
    <property type="project" value="UniProtKB-UniRule"/>
</dbReference>
<dbReference type="AlphaFoldDB" id="A0A9Y1BKK3"/>
<dbReference type="HAMAP" id="MF_00558">
    <property type="entry name" value="Succ_CoA_beta"/>
    <property type="match status" value="1"/>
</dbReference>
<feature type="binding site" evidence="6">
    <location>
        <position position="206"/>
    </location>
    <ligand>
        <name>Mg(2+)</name>
        <dbReference type="ChEBI" id="CHEBI:18420"/>
    </ligand>
</feature>
<dbReference type="SUPFAM" id="SSF56059">
    <property type="entry name" value="Glutathione synthetase ATP-binding domain-like"/>
    <property type="match status" value="1"/>
</dbReference>
<evidence type="ECO:0000256" key="3">
    <source>
        <dbReference type="ARBA" id="ARBA00022723"/>
    </source>
</evidence>
<dbReference type="Gene3D" id="3.40.50.261">
    <property type="entry name" value="Succinyl-CoA synthetase domains"/>
    <property type="match status" value="1"/>
</dbReference>
<dbReference type="EC" id="6.2.1.5" evidence="6"/>
<keyword evidence="6 7" id="KW-0067">ATP-binding</keyword>
<comment type="subunit">
    <text evidence="6">Heterotetramer of two alpha and two beta subunits.</text>
</comment>
<keyword evidence="1 6" id="KW-0816">Tricarboxylic acid cycle</keyword>
<dbReference type="GO" id="GO:0006104">
    <property type="term" value="P:succinyl-CoA metabolic process"/>
    <property type="evidence" value="ECO:0007669"/>
    <property type="project" value="TreeGrafter"/>
</dbReference>
<reference evidence="9" key="1">
    <citation type="journal article" date="2022" name="Nat. Microbiol.">
        <title>Unique mobile elements and scalable gene flow at the prokaryote-eukaryote boundary revealed by circularized Asgard archaea genomes.</title>
        <authorList>
            <person name="Wu F."/>
            <person name="Speth D.R."/>
            <person name="Philosof A."/>
            <person name="Cremiere A."/>
            <person name="Narayanan A."/>
            <person name="Barco R.A."/>
            <person name="Connon S.A."/>
            <person name="Amend J.P."/>
            <person name="Antoshechkin I.A."/>
            <person name="Orphan V.J."/>
        </authorList>
    </citation>
    <scope>NUCLEOTIDE SEQUENCE</scope>
    <source>
        <strain evidence="9">PM71</strain>
    </source>
</reference>
<comment type="function">
    <text evidence="6">Succinyl-CoA synthetase functions in the citric acid cycle (TCA), coupling the hydrolysis of succinyl-CoA to the synthesis of either ATP or GTP and thus represents the only step of substrate-level phosphorylation in the TCA. The beta subunit provides nucleotide specificity of the enzyme and binds the substrate succinate, while the binding sites for coenzyme A and phosphate are found in the alpha subunit.</text>
</comment>
<keyword evidence="5 6" id="KW-0460">Magnesium</keyword>
<dbReference type="PANTHER" id="PTHR11815">
    <property type="entry name" value="SUCCINYL-COA SYNTHETASE BETA CHAIN"/>
    <property type="match status" value="1"/>
</dbReference>
<comment type="similarity">
    <text evidence="6">Belongs to the succinate/malate CoA ligase beta subunit family.</text>
</comment>
<feature type="domain" description="ATP-grasp" evidence="8">
    <location>
        <begin position="10"/>
        <end position="231"/>
    </location>
</feature>
<gene>
    <name evidence="6 9" type="primary">sucC</name>
    <name evidence="9" type="ORF">K9W45_11625</name>
</gene>
<name>A0A9Y1BKK3_9ARCH</name>
<feature type="binding site" evidence="6">
    <location>
        <position position="92"/>
    </location>
    <ligand>
        <name>ATP</name>
        <dbReference type="ChEBI" id="CHEBI:30616"/>
    </ligand>
</feature>
<feature type="binding site" evidence="6">
    <location>
        <begin position="314"/>
        <end position="316"/>
    </location>
    <ligand>
        <name>substrate</name>
        <note>ligand shared with subunit alpha</note>
    </ligand>
</feature>
<dbReference type="Pfam" id="PF00549">
    <property type="entry name" value="Ligase_CoA"/>
    <property type="match status" value="1"/>
</dbReference>
<dbReference type="Gene3D" id="3.30.1490.20">
    <property type="entry name" value="ATP-grasp fold, A domain"/>
    <property type="match status" value="1"/>
</dbReference>
<dbReference type="GO" id="GO:0004775">
    <property type="term" value="F:succinate-CoA ligase (ADP-forming) activity"/>
    <property type="evidence" value="ECO:0007669"/>
    <property type="project" value="UniProtKB-UniRule"/>
</dbReference>
<dbReference type="InterPro" id="IPR013650">
    <property type="entry name" value="ATP-grasp_succ-CoA_synth-type"/>
</dbReference>
<feature type="binding site" evidence="6">
    <location>
        <position position="192"/>
    </location>
    <ligand>
        <name>Mg(2+)</name>
        <dbReference type="ChEBI" id="CHEBI:18420"/>
    </ligand>
</feature>
<evidence type="ECO:0000256" key="2">
    <source>
        <dbReference type="ARBA" id="ARBA00022598"/>
    </source>
</evidence>
<dbReference type="FunFam" id="3.40.50.261:FF:000001">
    <property type="entry name" value="Succinate--CoA ligase [ADP-forming] subunit beta"/>
    <property type="match status" value="1"/>
</dbReference>
<dbReference type="InterPro" id="IPR005809">
    <property type="entry name" value="Succ_CoA_ligase-like_bsu"/>
</dbReference>
<organism evidence="9">
    <name type="scientific">Candidatus Heimdallarchaeum aukensis</name>
    <dbReference type="NCBI Taxonomy" id="2876573"/>
    <lineage>
        <taxon>Archaea</taxon>
        <taxon>Promethearchaeati</taxon>
        <taxon>Candidatus Heimdallarchaeota</taxon>
        <taxon>Candidatus Heimdallarchaeia (ex Rinke et al. 2021) (nom. nud.)</taxon>
        <taxon>Candidatus Heimdallarchaeales</taxon>
        <taxon>Candidatus Heimdallarchaeaceae</taxon>
        <taxon>Candidatus Heimdallarchaeum</taxon>
    </lineage>
</organism>
<dbReference type="SUPFAM" id="SSF52210">
    <property type="entry name" value="Succinyl-CoA synthetase domains"/>
    <property type="match status" value="1"/>
</dbReference>
<comment type="catalytic activity">
    <reaction evidence="6">
        <text>GTP + succinate + CoA = succinyl-CoA + GDP + phosphate</text>
        <dbReference type="Rhea" id="RHEA:22120"/>
        <dbReference type="ChEBI" id="CHEBI:30031"/>
        <dbReference type="ChEBI" id="CHEBI:37565"/>
        <dbReference type="ChEBI" id="CHEBI:43474"/>
        <dbReference type="ChEBI" id="CHEBI:57287"/>
        <dbReference type="ChEBI" id="CHEBI:57292"/>
        <dbReference type="ChEBI" id="CHEBI:58189"/>
    </reaction>
</comment>
<dbReference type="GO" id="GO:0000287">
    <property type="term" value="F:magnesium ion binding"/>
    <property type="evidence" value="ECO:0007669"/>
    <property type="project" value="UniProtKB-UniRule"/>
</dbReference>
<comment type="catalytic activity">
    <reaction evidence="6">
        <text>succinate + ATP + CoA = succinyl-CoA + ADP + phosphate</text>
        <dbReference type="Rhea" id="RHEA:17661"/>
        <dbReference type="ChEBI" id="CHEBI:30031"/>
        <dbReference type="ChEBI" id="CHEBI:30616"/>
        <dbReference type="ChEBI" id="CHEBI:43474"/>
        <dbReference type="ChEBI" id="CHEBI:57287"/>
        <dbReference type="ChEBI" id="CHEBI:57292"/>
        <dbReference type="ChEBI" id="CHEBI:456216"/>
        <dbReference type="EC" id="6.2.1.5"/>
    </reaction>
</comment>
<proteinExistence type="inferred from homology"/>
<dbReference type="Gene3D" id="3.30.470.20">
    <property type="entry name" value="ATP-grasp fold, B domain"/>
    <property type="match status" value="1"/>
</dbReference>
<keyword evidence="2 6" id="KW-0436">Ligase</keyword>
<evidence type="ECO:0000256" key="5">
    <source>
        <dbReference type="ARBA" id="ARBA00022842"/>
    </source>
</evidence>
<dbReference type="InterPro" id="IPR016102">
    <property type="entry name" value="Succinyl-CoA_synth-like"/>
</dbReference>
<feature type="binding site" evidence="6">
    <location>
        <position position="95"/>
    </location>
    <ligand>
        <name>ATP</name>
        <dbReference type="ChEBI" id="CHEBI:30616"/>
    </ligand>
</feature>
<keyword evidence="4 6" id="KW-0547">Nucleotide-binding</keyword>
<evidence type="ECO:0000256" key="6">
    <source>
        <dbReference type="HAMAP-Rule" id="MF_00558"/>
    </source>
</evidence>
<evidence type="ECO:0000313" key="9">
    <source>
        <dbReference type="EMBL" id="UJG40472.1"/>
    </source>
</evidence>
<keyword evidence="3 6" id="KW-0479">Metal-binding</keyword>
<evidence type="ECO:0000256" key="7">
    <source>
        <dbReference type="PROSITE-ProRule" id="PRU00409"/>
    </source>
</evidence>
<dbReference type="PANTHER" id="PTHR11815:SF10">
    <property type="entry name" value="SUCCINATE--COA LIGASE [GDP-FORMING] SUBUNIT BETA, MITOCHONDRIAL"/>
    <property type="match status" value="1"/>
</dbReference>